<proteinExistence type="predicted"/>
<reference evidence="2" key="1">
    <citation type="submission" date="2020-05" db="EMBL/GenBank/DDBJ databases">
        <authorList>
            <person name="Chiriac C."/>
            <person name="Salcher M."/>
            <person name="Ghai R."/>
            <person name="Kavagutti S V."/>
        </authorList>
    </citation>
    <scope>NUCLEOTIDE SEQUENCE</scope>
</reference>
<keyword evidence="1" id="KW-0812">Transmembrane</keyword>
<name>A0A6J7AX59_9ZZZZ</name>
<feature type="transmembrane region" description="Helical" evidence="1">
    <location>
        <begin position="76"/>
        <end position="93"/>
    </location>
</feature>
<evidence type="ECO:0000256" key="1">
    <source>
        <dbReference type="SAM" id="Phobius"/>
    </source>
</evidence>
<keyword evidence="1" id="KW-1133">Transmembrane helix</keyword>
<evidence type="ECO:0000313" key="2">
    <source>
        <dbReference type="EMBL" id="CAB4836319.1"/>
    </source>
</evidence>
<accession>A0A6J7AX59</accession>
<feature type="transmembrane region" description="Helical" evidence="1">
    <location>
        <begin position="50"/>
        <end position="70"/>
    </location>
</feature>
<gene>
    <name evidence="2" type="ORF">UFOPK3099_03117</name>
</gene>
<organism evidence="2">
    <name type="scientific">freshwater metagenome</name>
    <dbReference type="NCBI Taxonomy" id="449393"/>
    <lineage>
        <taxon>unclassified sequences</taxon>
        <taxon>metagenomes</taxon>
        <taxon>ecological metagenomes</taxon>
    </lineage>
</organism>
<keyword evidence="1" id="KW-0472">Membrane</keyword>
<dbReference type="AlphaFoldDB" id="A0A6J7AX59"/>
<feature type="transmembrane region" description="Helical" evidence="1">
    <location>
        <begin position="6"/>
        <end position="23"/>
    </location>
</feature>
<dbReference type="EMBL" id="CAFAAV010000398">
    <property type="protein sequence ID" value="CAB4836319.1"/>
    <property type="molecule type" value="Genomic_DNA"/>
</dbReference>
<sequence length="102" mass="11513">MIPLFILGVPILDTLFAIIRRAVRRQGVAAADKGHLHHRLIEMGHGQRRAVLILWMWTALLSAFVLYPVFTGSGIIYIPVGIAMLGLVLYTVFHPQIRQRKT</sequence>
<protein>
    <submittedName>
        <fullName evidence="2">Unannotated protein</fullName>
    </submittedName>
</protein>